<dbReference type="InterPro" id="IPR010982">
    <property type="entry name" value="Lambda_DNA-bd_dom_sf"/>
</dbReference>
<evidence type="ECO:0000313" key="1">
    <source>
        <dbReference type="EMBL" id="TDC77516.1"/>
    </source>
</evidence>
<dbReference type="Proteomes" id="UP000295345">
    <property type="component" value="Unassembled WGS sequence"/>
</dbReference>
<proteinExistence type="predicted"/>
<dbReference type="SUPFAM" id="SSF47413">
    <property type="entry name" value="lambda repressor-like DNA-binding domains"/>
    <property type="match status" value="1"/>
</dbReference>
<keyword evidence="2" id="KW-1185">Reference proteome</keyword>
<gene>
    <name evidence="1" type="ORF">E1283_07200</name>
</gene>
<name>A0A4R4TLQ5_9ACTN</name>
<sequence length="141" mass="15167">MLATIFGGRPEELRWLWEEQGAVHNVPQGPHAAARRLRHAFLGLQLAAGSSTTQDLAKAAGVPARLVARVLRGDIIPDWATTTRISEGLGEAPAALQPLWKDLEHHLVTHSLEIPEGGLAYSRFSSLLPEASQANGGREAL</sequence>
<accession>A0A4R4TLQ5</accession>
<evidence type="ECO:0000313" key="2">
    <source>
        <dbReference type="Proteomes" id="UP000295345"/>
    </source>
</evidence>
<dbReference type="AlphaFoldDB" id="A0A4R4TLQ5"/>
<dbReference type="EMBL" id="SMKI01000052">
    <property type="protein sequence ID" value="TDC77516.1"/>
    <property type="molecule type" value="Genomic_DNA"/>
</dbReference>
<dbReference type="OrthoDB" id="3829505at2"/>
<organism evidence="1 2">
    <name type="scientific">Streptomyces hainanensis</name>
    <dbReference type="NCBI Taxonomy" id="402648"/>
    <lineage>
        <taxon>Bacteria</taxon>
        <taxon>Bacillati</taxon>
        <taxon>Actinomycetota</taxon>
        <taxon>Actinomycetes</taxon>
        <taxon>Kitasatosporales</taxon>
        <taxon>Streptomycetaceae</taxon>
        <taxon>Streptomyces</taxon>
    </lineage>
</organism>
<comment type="caution">
    <text evidence="1">The sequence shown here is derived from an EMBL/GenBank/DDBJ whole genome shotgun (WGS) entry which is preliminary data.</text>
</comment>
<dbReference type="RefSeq" id="WP_132817058.1">
    <property type="nucleotide sequence ID" value="NZ_SMKI01000052.1"/>
</dbReference>
<protein>
    <submittedName>
        <fullName evidence="1">Uncharacterized protein</fullName>
    </submittedName>
</protein>
<dbReference type="GO" id="GO:0003677">
    <property type="term" value="F:DNA binding"/>
    <property type="evidence" value="ECO:0007669"/>
    <property type="project" value="InterPro"/>
</dbReference>
<reference evidence="1 2" key="1">
    <citation type="submission" date="2019-03" db="EMBL/GenBank/DDBJ databases">
        <title>Draft genome sequences of novel Actinobacteria.</title>
        <authorList>
            <person name="Sahin N."/>
            <person name="Ay H."/>
            <person name="Saygin H."/>
        </authorList>
    </citation>
    <scope>NUCLEOTIDE SEQUENCE [LARGE SCALE GENOMIC DNA]</scope>
    <source>
        <strain evidence="1 2">DSM 41900</strain>
    </source>
</reference>